<feature type="non-terminal residue" evidence="2">
    <location>
        <position position="1"/>
    </location>
</feature>
<reference evidence="2 3" key="1">
    <citation type="submission" date="2024-05" db="EMBL/GenBank/DDBJ databases">
        <title>Genome sequencing and assembly of Indian major carp, Cirrhinus mrigala (Hamilton, 1822).</title>
        <authorList>
            <person name="Mohindra V."/>
            <person name="Chowdhury L.M."/>
            <person name="Lal K."/>
            <person name="Jena J.K."/>
        </authorList>
    </citation>
    <scope>NUCLEOTIDE SEQUENCE [LARGE SCALE GENOMIC DNA]</scope>
    <source>
        <strain evidence="2">CM1030</strain>
        <tissue evidence="2">Blood</tissue>
    </source>
</reference>
<dbReference type="AlphaFoldDB" id="A0ABD0PK18"/>
<name>A0ABD0PK18_CIRMR</name>
<evidence type="ECO:0000313" key="3">
    <source>
        <dbReference type="Proteomes" id="UP001529510"/>
    </source>
</evidence>
<feature type="compositionally biased region" description="Polar residues" evidence="1">
    <location>
        <begin position="43"/>
        <end position="56"/>
    </location>
</feature>
<comment type="caution">
    <text evidence="2">The sequence shown here is derived from an EMBL/GenBank/DDBJ whole genome shotgun (WGS) entry which is preliminary data.</text>
</comment>
<protein>
    <submittedName>
        <fullName evidence="2">Uncharacterized protein</fullName>
    </submittedName>
</protein>
<dbReference type="Proteomes" id="UP001529510">
    <property type="component" value="Unassembled WGS sequence"/>
</dbReference>
<gene>
    <name evidence="2" type="ORF">M9458_030377</name>
</gene>
<dbReference type="EMBL" id="JAMKFB020000015">
    <property type="protein sequence ID" value="KAL0174409.1"/>
    <property type="molecule type" value="Genomic_DNA"/>
</dbReference>
<evidence type="ECO:0000256" key="1">
    <source>
        <dbReference type="SAM" id="MobiDB-lite"/>
    </source>
</evidence>
<feature type="region of interest" description="Disordered" evidence="1">
    <location>
        <begin position="18"/>
        <end position="57"/>
    </location>
</feature>
<sequence length="66" mass="7290">AALKQVLVTQLMAQDEGDRLGRSAGSRLLRTTSLRTPVEHSSARTPSRVQDYTSGDTGFYECPEDY</sequence>
<proteinExistence type="predicted"/>
<keyword evidence="3" id="KW-1185">Reference proteome</keyword>
<feature type="non-terminal residue" evidence="2">
    <location>
        <position position="66"/>
    </location>
</feature>
<accession>A0ABD0PK18</accession>
<evidence type="ECO:0000313" key="2">
    <source>
        <dbReference type="EMBL" id="KAL0174409.1"/>
    </source>
</evidence>
<organism evidence="2 3">
    <name type="scientific">Cirrhinus mrigala</name>
    <name type="common">Mrigala</name>
    <dbReference type="NCBI Taxonomy" id="683832"/>
    <lineage>
        <taxon>Eukaryota</taxon>
        <taxon>Metazoa</taxon>
        <taxon>Chordata</taxon>
        <taxon>Craniata</taxon>
        <taxon>Vertebrata</taxon>
        <taxon>Euteleostomi</taxon>
        <taxon>Actinopterygii</taxon>
        <taxon>Neopterygii</taxon>
        <taxon>Teleostei</taxon>
        <taxon>Ostariophysi</taxon>
        <taxon>Cypriniformes</taxon>
        <taxon>Cyprinidae</taxon>
        <taxon>Labeoninae</taxon>
        <taxon>Labeonini</taxon>
        <taxon>Cirrhinus</taxon>
    </lineage>
</organism>